<organism evidence="8">
    <name type="scientific">human gut metagenome</name>
    <dbReference type="NCBI Taxonomy" id="408170"/>
    <lineage>
        <taxon>unclassified sequences</taxon>
        <taxon>metagenomes</taxon>
        <taxon>organismal metagenomes</taxon>
    </lineage>
</organism>
<comment type="similarity">
    <text evidence="2">Belongs to the peptidase S26 family.</text>
</comment>
<keyword evidence="4" id="KW-0645">Protease</keyword>
<keyword evidence="6" id="KW-0812">Transmembrane</keyword>
<accession>K1SZ02</accession>
<dbReference type="InterPro" id="IPR019533">
    <property type="entry name" value="Peptidase_S26"/>
</dbReference>
<reference evidence="8" key="1">
    <citation type="journal article" date="2013" name="Environ. Microbiol.">
        <title>Microbiota from the distal guts of lean and obese adolescents exhibit partial functional redundancy besides clear differences in community structure.</title>
        <authorList>
            <person name="Ferrer M."/>
            <person name="Ruiz A."/>
            <person name="Lanza F."/>
            <person name="Haange S.B."/>
            <person name="Oberbach A."/>
            <person name="Till H."/>
            <person name="Bargiela R."/>
            <person name="Campoy C."/>
            <person name="Segura M.T."/>
            <person name="Richter M."/>
            <person name="von Bergen M."/>
            <person name="Seifert J."/>
            <person name="Suarez A."/>
        </authorList>
    </citation>
    <scope>NUCLEOTIDE SEQUENCE</scope>
</reference>
<dbReference type="PROSITE" id="PS00501">
    <property type="entry name" value="SPASE_I_1"/>
    <property type="match status" value="1"/>
</dbReference>
<dbReference type="PRINTS" id="PR00727">
    <property type="entry name" value="LEADERPTASE"/>
</dbReference>
<dbReference type="Pfam" id="PF10502">
    <property type="entry name" value="Peptidase_S26"/>
    <property type="match status" value="1"/>
</dbReference>
<evidence type="ECO:0000256" key="1">
    <source>
        <dbReference type="ARBA" id="ARBA00000677"/>
    </source>
</evidence>
<dbReference type="CDD" id="cd06530">
    <property type="entry name" value="S26_SPase_I"/>
    <property type="match status" value="1"/>
</dbReference>
<dbReference type="GO" id="GO:0016020">
    <property type="term" value="C:membrane"/>
    <property type="evidence" value="ECO:0007669"/>
    <property type="project" value="InterPro"/>
</dbReference>
<dbReference type="InterPro" id="IPR019758">
    <property type="entry name" value="Pept_S26A_signal_pept_1_CS"/>
</dbReference>
<dbReference type="SUPFAM" id="SSF51306">
    <property type="entry name" value="LexA/Signal peptidase"/>
    <property type="match status" value="1"/>
</dbReference>
<dbReference type="InterPro" id="IPR000223">
    <property type="entry name" value="Pept_S26A_signal_pept_1"/>
</dbReference>
<dbReference type="GO" id="GO:0009003">
    <property type="term" value="F:signal peptidase activity"/>
    <property type="evidence" value="ECO:0007669"/>
    <property type="project" value="UniProtKB-EC"/>
</dbReference>
<sequence length="178" mass="19582">MASAAVTERCKKNKNLLEWLDSIILAVAVLSLVFTFAARAIRVDGHSMDPTLHDQQLLIINSLPYQPSHGDIVVIDAYTPHGQTLIKRVIGVAGDTIDIDFTTGTVYRNGEALDEPYTAEPTYTRLDMTFPVTVPEGTIFVMGDNRNNSLDSRRSDIGFVDIRDVMGKTITKILTGEA</sequence>
<comment type="caution">
    <text evidence="8">The sequence shown here is derived from an EMBL/GenBank/DDBJ whole genome shotgun (WGS) entry which is preliminary data.</text>
</comment>
<dbReference type="PANTHER" id="PTHR43390">
    <property type="entry name" value="SIGNAL PEPTIDASE I"/>
    <property type="match status" value="1"/>
</dbReference>
<evidence type="ECO:0000256" key="2">
    <source>
        <dbReference type="ARBA" id="ARBA00009370"/>
    </source>
</evidence>
<gene>
    <name evidence="8" type="ORF">LEA_11613</name>
</gene>
<evidence type="ECO:0000256" key="4">
    <source>
        <dbReference type="ARBA" id="ARBA00022670"/>
    </source>
</evidence>
<feature type="non-terminal residue" evidence="8">
    <location>
        <position position="178"/>
    </location>
</feature>
<proteinExistence type="inferred from homology"/>
<evidence type="ECO:0000256" key="5">
    <source>
        <dbReference type="ARBA" id="ARBA00022801"/>
    </source>
</evidence>
<evidence type="ECO:0000256" key="3">
    <source>
        <dbReference type="ARBA" id="ARBA00013208"/>
    </source>
</evidence>
<feature type="domain" description="Peptidase S26" evidence="7">
    <location>
        <begin position="17"/>
        <end position="170"/>
    </location>
</feature>
<keyword evidence="6" id="KW-1133">Transmembrane helix</keyword>
<keyword evidence="6" id="KW-0472">Membrane</keyword>
<dbReference type="InterPro" id="IPR036286">
    <property type="entry name" value="LexA/Signal_pep-like_sf"/>
</dbReference>
<dbReference type="GO" id="GO:0006465">
    <property type="term" value="P:signal peptide processing"/>
    <property type="evidence" value="ECO:0007669"/>
    <property type="project" value="InterPro"/>
</dbReference>
<dbReference type="EMBL" id="AJWY01007836">
    <property type="protein sequence ID" value="EKC62883.1"/>
    <property type="molecule type" value="Genomic_DNA"/>
</dbReference>
<dbReference type="InterPro" id="IPR019756">
    <property type="entry name" value="Pept_S26A_signal_pept_1_Ser-AS"/>
</dbReference>
<evidence type="ECO:0000256" key="6">
    <source>
        <dbReference type="SAM" id="Phobius"/>
    </source>
</evidence>
<dbReference type="GO" id="GO:0004252">
    <property type="term" value="F:serine-type endopeptidase activity"/>
    <property type="evidence" value="ECO:0007669"/>
    <property type="project" value="InterPro"/>
</dbReference>
<dbReference type="PANTHER" id="PTHR43390:SF1">
    <property type="entry name" value="CHLOROPLAST PROCESSING PEPTIDASE"/>
    <property type="match status" value="1"/>
</dbReference>
<dbReference type="EC" id="3.4.21.89" evidence="3"/>
<dbReference type="Gene3D" id="2.10.109.10">
    <property type="entry name" value="Umud Fragment, subunit A"/>
    <property type="match status" value="1"/>
</dbReference>
<evidence type="ECO:0000313" key="8">
    <source>
        <dbReference type="EMBL" id="EKC62883.1"/>
    </source>
</evidence>
<comment type="catalytic activity">
    <reaction evidence="1">
        <text>Cleavage of hydrophobic, N-terminal signal or leader sequences from secreted and periplasmic proteins.</text>
        <dbReference type="EC" id="3.4.21.89"/>
    </reaction>
</comment>
<dbReference type="PROSITE" id="PS00761">
    <property type="entry name" value="SPASE_I_3"/>
    <property type="match status" value="1"/>
</dbReference>
<dbReference type="AlphaFoldDB" id="K1SZ02"/>
<feature type="transmembrane region" description="Helical" evidence="6">
    <location>
        <begin position="23"/>
        <end position="41"/>
    </location>
</feature>
<evidence type="ECO:0000259" key="7">
    <source>
        <dbReference type="Pfam" id="PF10502"/>
    </source>
</evidence>
<dbReference type="NCBIfam" id="TIGR02227">
    <property type="entry name" value="sigpep_I_bact"/>
    <property type="match status" value="1"/>
</dbReference>
<protein>
    <recommendedName>
        <fullName evidence="3">signal peptidase I</fullName>
        <ecNumber evidence="3">3.4.21.89</ecNumber>
    </recommendedName>
</protein>
<name>K1SZ02_9ZZZZ</name>
<keyword evidence="5 8" id="KW-0378">Hydrolase</keyword>